<dbReference type="EMBL" id="FN649726">
    <property type="protein sequence ID" value="CBN76502.1"/>
    <property type="molecule type" value="Genomic_DNA"/>
</dbReference>
<feature type="domain" description="L-type lectin-like" evidence="7">
    <location>
        <begin position="56"/>
        <end position="300"/>
    </location>
</feature>
<dbReference type="AlphaFoldDB" id="D8LAZ3"/>
<keyword evidence="5 6" id="KW-0472">Membrane</keyword>
<evidence type="ECO:0000256" key="5">
    <source>
        <dbReference type="ARBA" id="ARBA00023136"/>
    </source>
</evidence>
<evidence type="ECO:0000259" key="7">
    <source>
        <dbReference type="Pfam" id="PF03388"/>
    </source>
</evidence>
<dbReference type="PANTHER" id="PTHR12223">
    <property type="entry name" value="VESICULAR MANNOSE-BINDING LECTIN"/>
    <property type="match status" value="1"/>
</dbReference>
<sequence>MAARYSGRSLGTTRANAAVAMFRQGLGRAVWGAAAGIMILVCCARPALGKEVKGLSFYPPFQSFNARGDRTVSAFNPLGAPAAKQNFLRLTPDAKEHFRSLYSPLSGRFSEGPVGGEFSLTMSFRVSGDEEKTHGKYLAVILGNPDMIRRTGDTYGVPEDFIGVGVVISPRPPSDLSDISGAPIRAPGPRQFVSFIANNGTRTTEDVRMAANSCASTLRYYQGRDDFNFLKMSRIRLGYYDGEISLEVDARNVGVWRKCITTKVTDMPEGWLDRAGVIVVGETSREVSNNHDVMSLEVYTEKSDAFDAKKVDGDVEEDNPEADLAERKKKRMYAFKAHLEHEFDAVERVLKDSVDKLADVNDNMQSRITKLEKDISTEVFSQLNRRVKDIESRVTKNATPTLENRLSVAKELWSGETGDSMESLLKKNTGYRLPFFVVLAVVLALFAVSVKQYRRLMRSNFLGGMR</sequence>
<gene>
    <name evidence="8" type="ORF">Esi_0000_0111</name>
</gene>
<dbReference type="Pfam" id="PF03388">
    <property type="entry name" value="Lectin_leg-like"/>
    <property type="match status" value="1"/>
</dbReference>
<dbReference type="GO" id="GO:0005537">
    <property type="term" value="F:D-mannose binding"/>
    <property type="evidence" value="ECO:0007669"/>
    <property type="project" value="TreeGrafter"/>
</dbReference>
<evidence type="ECO:0000256" key="4">
    <source>
        <dbReference type="ARBA" id="ARBA00022989"/>
    </source>
</evidence>
<dbReference type="GO" id="GO:0005793">
    <property type="term" value="C:endoplasmic reticulum-Golgi intermediate compartment"/>
    <property type="evidence" value="ECO:0007669"/>
    <property type="project" value="TreeGrafter"/>
</dbReference>
<keyword evidence="2 6" id="KW-0812">Transmembrane</keyword>
<dbReference type="Proteomes" id="UP000002630">
    <property type="component" value="Linkage Group LG01"/>
</dbReference>
<protein>
    <recommendedName>
        <fullName evidence="7">L-type lectin-like domain-containing protein</fullName>
    </recommendedName>
</protein>
<accession>D8LAZ3</accession>
<feature type="transmembrane region" description="Helical" evidence="6">
    <location>
        <begin position="29"/>
        <end position="48"/>
    </location>
</feature>
<dbReference type="eggNOG" id="ENOG502SXBA">
    <property type="taxonomic scope" value="Eukaryota"/>
</dbReference>
<name>D8LAZ3_ECTSI</name>
<evidence type="ECO:0000313" key="9">
    <source>
        <dbReference type="Proteomes" id="UP000002630"/>
    </source>
</evidence>
<keyword evidence="4 6" id="KW-1133">Transmembrane helix</keyword>
<dbReference type="Gene3D" id="2.60.120.200">
    <property type="match status" value="1"/>
</dbReference>
<dbReference type="GO" id="GO:0030134">
    <property type="term" value="C:COPII-coated ER to Golgi transport vesicle"/>
    <property type="evidence" value="ECO:0007669"/>
    <property type="project" value="TreeGrafter"/>
</dbReference>
<evidence type="ECO:0000256" key="1">
    <source>
        <dbReference type="ARBA" id="ARBA00004479"/>
    </source>
</evidence>
<evidence type="ECO:0000256" key="3">
    <source>
        <dbReference type="ARBA" id="ARBA00022729"/>
    </source>
</evidence>
<dbReference type="GO" id="GO:0000139">
    <property type="term" value="C:Golgi membrane"/>
    <property type="evidence" value="ECO:0007669"/>
    <property type="project" value="TreeGrafter"/>
</dbReference>
<dbReference type="PANTHER" id="PTHR12223:SF28">
    <property type="entry name" value="LECTIN, MANNOSE BINDING 1 LIKE"/>
    <property type="match status" value="1"/>
</dbReference>
<dbReference type="InterPro" id="IPR013320">
    <property type="entry name" value="ConA-like_dom_sf"/>
</dbReference>
<dbReference type="EMBL" id="FN647682">
    <property type="protein sequence ID" value="CBN76502.1"/>
    <property type="molecule type" value="Genomic_DNA"/>
</dbReference>
<reference evidence="8 9" key="1">
    <citation type="journal article" date="2010" name="Nature">
        <title>The Ectocarpus genome and the independent evolution of multicellularity in brown algae.</title>
        <authorList>
            <person name="Cock J.M."/>
            <person name="Sterck L."/>
            <person name="Rouze P."/>
            <person name="Scornet D."/>
            <person name="Allen A.E."/>
            <person name="Amoutzias G."/>
            <person name="Anthouard V."/>
            <person name="Artiguenave F."/>
            <person name="Aury J.M."/>
            <person name="Badger J.H."/>
            <person name="Beszteri B."/>
            <person name="Billiau K."/>
            <person name="Bonnet E."/>
            <person name="Bothwell J.H."/>
            <person name="Bowler C."/>
            <person name="Boyen C."/>
            <person name="Brownlee C."/>
            <person name="Carrano C.J."/>
            <person name="Charrier B."/>
            <person name="Cho G.Y."/>
            <person name="Coelho S.M."/>
            <person name="Collen J."/>
            <person name="Corre E."/>
            <person name="Da Silva C."/>
            <person name="Delage L."/>
            <person name="Delaroque N."/>
            <person name="Dittami S.M."/>
            <person name="Doulbeau S."/>
            <person name="Elias M."/>
            <person name="Farnham G."/>
            <person name="Gachon C.M."/>
            <person name="Gschloessl B."/>
            <person name="Heesch S."/>
            <person name="Jabbari K."/>
            <person name="Jubin C."/>
            <person name="Kawai H."/>
            <person name="Kimura K."/>
            <person name="Kloareg B."/>
            <person name="Kupper F.C."/>
            <person name="Lang D."/>
            <person name="Le Bail A."/>
            <person name="Leblanc C."/>
            <person name="Lerouge P."/>
            <person name="Lohr M."/>
            <person name="Lopez P.J."/>
            <person name="Martens C."/>
            <person name="Maumus F."/>
            <person name="Michel G."/>
            <person name="Miranda-Saavedra D."/>
            <person name="Morales J."/>
            <person name="Moreau H."/>
            <person name="Motomura T."/>
            <person name="Nagasato C."/>
            <person name="Napoli C.A."/>
            <person name="Nelson D.R."/>
            <person name="Nyvall-Collen P."/>
            <person name="Peters A.F."/>
            <person name="Pommier C."/>
            <person name="Potin P."/>
            <person name="Poulain J."/>
            <person name="Quesneville H."/>
            <person name="Read B."/>
            <person name="Rensing S.A."/>
            <person name="Ritter A."/>
            <person name="Rousvoal S."/>
            <person name="Samanta M."/>
            <person name="Samson G."/>
            <person name="Schroeder D.C."/>
            <person name="Segurens B."/>
            <person name="Strittmatter M."/>
            <person name="Tonon T."/>
            <person name="Tregear J.W."/>
            <person name="Valentin K."/>
            <person name="von Dassow P."/>
            <person name="Yamagishi T."/>
            <person name="Van de Peer Y."/>
            <person name="Wincker P."/>
        </authorList>
    </citation>
    <scope>NUCLEOTIDE SEQUENCE [LARGE SCALE GENOMIC DNA]</scope>
    <source>
        <strain evidence="9">Ec32 / CCAP1310/4</strain>
    </source>
</reference>
<keyword evidence="3" id="KW-0732">Signal</keyword>
<proteinExistence type="predicted"/>
<evidence type="ECO:0000256" key="6">
    <source>
        <dbReference type="SAM" id="Phobius"/>
    </source>
</evidence>
<dbReference type="InterPro" id="IPR051136">
    <property type="entry name" value="Intracellular_Lectin-GPT"/>
</dbReference>
<dbReference type="SUPFAM" id="SSF49899">
    <property type="entry name" value="Concanavalin A-like lectins/glucanases"/>
    <property type="match status" value="1"/>
</dbReference>
<feature type="transmembrane region" description="Helical" evidence="6">
    <location>
        <begin position="431"/>
        <end position="450"/>
    </location>
</feature>
<dbReference type="GO" id="GO:0006888">
    <property type="term" value="P:endoplasmic reticulum to Golgi vesicle-mediated transport"/>
    <property type="evidence" value="ECO:0007669"/>
    <property type="project" value="TreeGrafter"/>
</dbReference>
<organism evidence="8 9">
    <name type="scientific">Ectocarpus siliculosus</name>
    <name type="common">Brown alga</name>
    <name type="synonym">Conferva siliculosa</name>
    <dbReference type="NCBI Taxonomy" id="2880"/>
    <lineage>
        <taxon>Eukaryota</taxon>
        <taxon>Sar</taxon>
        <taxon>Stramenopiles</taxon>
        <taxon>Ochrophyta</taxon>
        <taxon>PX clade</taxon>
        <taxon>Phaeophyceae</taxon>
        <taxon>Ectocarpales</taxon>
        <taxon>Ectocarpaceae</taxon>
        <taxon>Ectocarpus</taxon>
    </lineage>
</organism>
<dbReference type="STRING" id="2880.D8LAZ3"/>
<keyword evidence="9" id="KW-1185">Reference proteome</keyword>
<dbReference type="InParanoid" id="D8LAZ3"/>
<dbReference type="InterPro" id="IPR005052">
    <property type="entry name" value="Lectin_leg"/>
</dbReference>
<comment type="subcellular location">
    <subcellularLocation>
        <location evidence="1">Membrane</location>
        <topology evidence="1">Single-pass type I membrane protein</topology>
    </subcellularLocation>
</comment>
<dbReference type="OrthoDB" id="270293at2759"/>
<evidence type="ECO:0000256" key="2">
    <source>
        <dbReference type="ARBA" id="ARBA00022692"/>
    </source>
</evidence>
<evidence type="ECO:0000313" key="8">
    <source>
        <dbReference type="EMBL" id="CBN76502.1"/>
    </source>
</evidence>
<dbReference type="OMA" id="RWFGDGI"/>
<dbReference type="GO" id="GO:0005789">
    <property type="term" value="C:endoplasmic reticulum membrane"/>
    <property type="evidence" value="ECO:0007669"/>
    <property type="project" value="TreeGrafter"/>
</dbReference>